<keyword evidence="7" id="KW-1185">Reference proteome</keyword>
<dbReference type="EMBL" id="FZLN01000002">
    <property type="protein sequence ID" value="SNQ29666.1"/>
    <property type="molecule type" value="Genomic_DNA"/>
</dbReference>
<dbReference type="AlphaFoldDB" id="A0A217EHL0"/>
<protein>
    <submittedName>
        <fullName evidence="6">Nucleoside-specific channel-forming protein</fullName>
    </submittedName>
</protein>
<name>A0A217EHL0_9GAMM</name>
<keyword evidence="5" id="KW-0998">Cell outer membrane</keyword>
<dbReference type="InterPro" id="IPR018013">
    <property type="entry name" value="Channel_Tsx-like"/>
</dbReference>
<dbReference type="GO" id="GO:0009279">
    <property type="term" value="C:cell outer membrane"/>
    <property type="evidence" value="ECO:0007669"/>
    <property type="project" value="UniProtKB-SubCell"/>
</dbReference>
<organism evidence="6 7">
    <name type="scientific">Acinetobacter apis</name>
    <dbReference type="NCBI Taxonomy" id="1229165"/>
    <lineage>
        <taxon>Bacteria</taxon>
        <taxon>Pseudomonadati</taxon>
        <taxon>Pseudomonadota</taxon>
        <taxon>Gammaproteobacteria</taxon>
        <taxon>Moraxellales</taxon>
        <taxon>Moraxellaceae</taxon>
        <taxon>Acinetobacter</taxon>
    </lineage>
</organism>
<dbReference type="PRINTS" id="PR01277">
    <property type="entry name" value="CHANNELTSX"/>
</dbReference>
<accession>A0A217EHL0</accession>
<proteinExistence type="inferred from homology"/>
<evidence type="ECO:0000256" key="3">
    <source>
        <dbReference type="ARBA" id="ARBA00022729"/>
    </source>
</evidence>
<evidence type="ECO:0000313" key="7">
    <source>
        <dbReference type="Proteomes" id="UP000243463"/>
    </source>
</evidence>
<dbReference type="GO" id="GO:0005337">
    <property type="term" value="F:nucleoside transmembrane transporter activity"/>
    <property type="evidence" value="ECO:0007669"/>
    <property type="project" value="InterPro"/>
</dbReference>
<evidence type="ECO:0000313" key="6">
    <source>
        <dbReference type="EMBL" id="SNQ29666.1"/>
    </source>
</evidence>
<evidence type="ECO:0000256" key="2">
    <source>
        <dbReference type="ARBA" id="ARBA00008728"/>
    </source>
</evidence>
<comment type="subcellular location">
    <subcellularLocation>
        <location evidence="1">Cell outer membrane</location>
    </subcellularLocation>
</comment>
<dbReference type="OrthoDB" id="104801at2"/>
<comment type="similarity">
    <text evidence="2">Belongs to the nucleoside-specific channel-forming outer membrane porin (Tsx) (TC 1.B.10) family.</text>
</comment>
<dbReference type="InterPro" id="IPR036777">
    <property type="entry name" value="Channel_Tsx-like_sf"/>
</dbReference>
<reference evidence="7" key="1">
    <citation type="submission" date="2017-06" db="EMBL/GenBank/DDBJ databases">
        <authorList>
            <person name="Varghese N."/>
            <person name="Submissions S."/>
        </authorList>
    </citation>
    <scope>NUCLEOTIDE SEQUENCE [LARGE SCALE GENOMIC DNA]</scope>
    <source>
        <strain evidence="7">ANC 5114</strain>
    </source>
</reference>
<dbReference type="Proteomes" id="UP000243463">
    <property type="component" value="Unassembled WGS sequence"/>
</dbReference>
<dbReference type="SUPFAM" id="SSF111364">
    <property type="entry name" value="Tsx-like channel"/>
    <property type="match status" value="1"/>
</dbReference>
<dbReference type="InterPro" id="IPR003055">
    <property type="entry name" value="Channel_Tsx"/>
</dbReference>
<sequence length="293" mass="33267">MPTKLLQRYGAVLGLAVIGCGFQSAHAGINATMWGIYSNNIKFSPKKVENAYLEIEYYGQTGPIDWYGYFDAPKYFMGNENINGVWDRGEATSYLFMEHQPKLSFNRLTGKDLSVGIFKDWFIAADWILDAGNDTLTRQHTLYYGVGTTIDTHTKLGMNVNLYARQQWENYGAANAYQSNDGGRLQVQFFYPIYQFKNGAALNYFTFSNYDFGSNLGDKTNQAGGNYLSTRTNEAFVSTHIFSYNTKHFRAYAAGRYFHNGSQFKDGALNNWGNEFVQDSTGWGYYLGLGYQF</sequence>
<evidence type="ECO:0000256" key="1">
    <source>
        <dbReference type="ARBA" id="ARBA00004442"/>
    </source>
</evidence>
<dbReference type="Gene3D" id="2.40.230.20">
    <property type="entry name" value="Nucleoside-specific channel-forming protein, Tsx-like"/>
    <property type="match status" value="1"/>
</dbReference>
<keyword evidence="4" id="KW-0472">Membrane</keyword>
<keyword evidence="3" id="KW-0732">Signal</keyword>
<dbReference type="PROSITE" id="PS51257">
    <property type="entry name" value="PROKAR_LIPOPROTEIN"/>
    <property type="match status" value="1"/>
</dbReference>
<dbReference type="NCBIfam" id="NF011686">
    <property type="entry name" value="PRK15106.1"/>
    <property type="match status" value="1"/>
</dbReference>
<dbReference type="Pfam" id="PF03502">
    <property type="entry name" value="Channel_Tsx"/>
    <property type="match status" value="1"/>
</dbReference>
<evidence type="ECO:0000256" key="5">
    <source>
        <dbReference type="ARBA" id="ARBA00023237"/>
    </source>
</evidence>
<dbReference type="RefSeq" id="WP_088823703.1">
    <property type="nucleotide sequence ID" value="NZ_FZLN01000002.1"/>
</dbReference>
<gene>
    <name evidence="6" type="ORF">SAMN05444584_1628</name>
</gene>
<evidence type="ECO:0000256" key="4">
    <source>
        <dbReference type="ARBA" id="ARBA00023136"/>
    </source>
</evidence>